<dbReference type="InterPro" id="IPR036163">
    <property type="entry name" value="HMA_dom_sf"/>
</dbReference>
<keyword evidence="6 15" id="KW-0812">Transmembrane</keyword>
<evidence type="ECO:0000256" key="15">
    <source>
        <dbReference type="SAM" id="Phobius"/>
    </source>
</evidence>
<evidence type="ECO:0000256" key="4">
    <source>
        <dbReference type="ARBA" id="ARBA00022475"/>
    </source>
</evidence>
<dbReference type="GO" id="GO:0005507">
    <property type="term" value="F:copper ion binding"/>
    <property type="evidence" value="ECO:0007669"/>
    <property type="project" value="TreeGrafter"/>
</dbReference>
<feature type="transmembrane region" description="Helical" evidence="15">
    <location>
        <begin position="800"/>
        <end position="816"/>
    </location>
</feature>
<dbReference type="Gene3D" id="3.30.70.100">
    <property type="match status" value="1"/>
</dbReference>
<accession>A0A3B0W8J9</accession>
<keyword evidence="4" id="KW-1003">Cell membrane</keyword>
<dbReference type="CDD" id="cd02094">
    <property type="entry name" value="P-type_ATPase_Cu-like"/>
    <property type="match status" value="1"/>
</dbReference>
<dbReference type="InterPro" id="IPR008250">
    <property type="entry name" value="ATPase_P-typ_transduc_dom_A_sf"/>
</dbReference>
<feature type="transmembrane region" description="Helical" evidence="15">
    <location>
        <begin position="270"/>
        <end position="290"/>
    </location>
</feature>
<dbReference type="GO" id="GO:0005886">
    <property type="term" value="C:plasma membrane"/>
    <property type="evidence" value="ECO:0007669"/>
    <property type="project" value="UniProtKB-SubCell"/>
</dbReference>
<evidence type="ECO:0000256" key="3">
    <source>
        <dbReference type="ARBA" id="ARBA00022448"/>
    </source>
</evidence>
<organism evidence="17">
    <name type="scientific">hydrothermal vent metagenome</name>
    <dbReference type="NCBI Taxonomy" id="652676"/>
    <lineage>
        <taxon>unclassified sequences</taxon>
        <taxon>metagenomes</taxon>
        <taxon>ecological metagenomes</taxon>
    </lineage>
</organism>
<dbReference type="SUPFAM" id="SSF55008">
    <property type="entry name" value="HMA, heavy metal-associated domain"/>
    <property type="match status" value="1"/>
</dbReference>
<feature type="transmembrane region" description="Helical" evidence="15">
    <location>
        <begin position="424"/>
        <end position="445"/>
    </location>
</feature>
<keyword evidence="8" id="KW-0547">Nucleotide-binding</keyword>
<dbReference type="SUPFAM" id="SSF81665">
    <property type="entry name" value="Calcium ATPase, transmembrane domain M"/>
    <property type="match status" value="1"/>
</dbReference>
<evidence type="ECO:0000259" key="16">
    <source>
        <dbReference type="PROSITE" id="PS50846"/>
    </source>
</evidence>
<dbReference type="Pfam" id="PF12156">
    <property type="entry name" value="ATPase-cat_bd"/>
    <property type="match status" value="1"/>
</dbReference>
<dbReference type="GO" id="GO:0055070">
    <property type="term" value="P:copper ion homeostasis"/>
    <property type="evidence" value="ECO:0007669"/>
    <property type="project" value="TreeGrafter"/>
</dbReference>
<evidence type="ECO:0000256" key="13">
    <source>
        <dbReference type="ARBA" id="ARBA00023065"/>
    </source>
</evidence>
<keyword evidence="17" id="KW-0378">Hydrolase</keyword>
<dbReference type="InterPro" id="IPR023298">
    <property type="entry name" value="ATPase_P-typ_TM_dom_sf"/>
</dbReference>
<feature type="domain" description="HMA" evidence="16">
    <location>
        <begin position="91"/>
        <end position="157"/>
    </location>
</feature>
<dbReference type="Gene3D" id="3.40.50.1000">
    <property type="entry name" value="HAD superfamily/HAD-like"/>
    <property type="match status" value="1"/>
</dbReference>
<dbReference type="InterPro" id="IPR023299">
    <property type="entry name" value="ATPase_P-typ_cyto_dom_N"/>
</dbReference>
<reference evidence="17" key="1">
    <citation type="submission" date="2018-06" db="EMBL/GenBank/DDBJ databases">
        <authorList>
            <person name="Zhirakovskaya E."/>
        </authorList>
    </citation>
    <scope>NUCLEOTIDE SEQUENCE</scope>
</reference>
<dbReference type="Pfam" id="PF00702">
    <property type="entry name" value="Hydrolase"/>
    <property type="match status" value="1"/>
</dbReference>
<dbReference type="EC" id="3.6.3.4" evidence="17"/>
<protein>
    <submittedName>
        <fullName evidence="17">Type cbb3 cytochrome oxidase biogenesis protein CcoI Copper-translocating P-type ATPase</fullName>
        <ecNumber evidence="17">3.6.3.4</ecNumber>
    </submittedName>
</protein>
<evidence type="ECO:0000313" key="17">
    <source>
        <dbReference type="EMBL" id="VAW47532.1"/>
    </source>
</evidence>
<name>A0A3B0W8J9_9ZZZZ</name>
<dbReference type="InterPro" id="IPR021993">
    <property type="entry name" value="ATPase-cat-bd"/>
</dbReference>
<evidence type="ECO:0000256" key="5">
    <source>
        <dbReference type="ARBA" id="ARBA00022553"/>
    </source>
</evidence>
<dbReference type="Pfam" id="PF00403">
    <property type="entry name" value="HMA"/>
    <property type="match status" value="1"/>
</dbReference>
<dbReference type="NCBIfam" id="TIGR01525">
    <property type="entry name" value="ATPase-IB_hvy"/>
    <property type="match status" value="1"/>
</dbReference>
<gene>
    <name evidence="17" type="ORF">MNBD_GAMMA04-459</name>
</gene>
<keyword evidence="11" id="KW-1278">Translocase</keyword>
<dbReference type="InterPro" id="IPR044492">
    <property type="entry name" value="P_typ_ATPase_HD_dom"/>
</dbReference>
<dbReference type="SUPFAM" id="SSF56784">
    <property type="entry name" value="HAD-like"/>
    <property type="match status" value="1"/>
</dbReference>
<keyword evidence="13" id="KW-0406">Ion transport</keyword>
<evidence type="ECO:0000256" key="2">
    <source>
        <dbReference type="ARBA" id="ARBA00006024"/>
    </source>
</evidence>
<dbReference type="InterPro" id="IPR018303">
    <property type="entry name" value="ATPase_P-typ_P_site"/>
</dbReference>
<feature type="transmembrane region" description="Helical" evidence="15">
    <location>
        <begin position="451"/>
        <end position="479"/>
    </location>
</feature>
<keyword evidence="10" id="KW-0460">Magnesium</keyword>
<evidence type="ECO:0000256" key="1">
    <source>
        <dbReference type="ARBA" id="ARBA00004651"/>
    </source>
</evidence>
<dbReference type="NCBIfam" id="TIGR01494">
    <property type="entry name" value="ATPase_P-type"/>
    <property type="match status" value="1"/>
</dbReference>
<evidence type="ECO:0000256" key="7">
    <source>
        <dbReference type="ARBA" id="ARBA00022723"/>
    </source>
</evidence>
<dbReference type="Gene3D" id="2.70.150.10">
    <property type="entry name" value="Calcium-transporting ATPase, cytoplasmic transduction domain A"/>
    <property type="match status" value="1"/>
</dbReference>
<dbReference type="AlphaFoldDB" id="A0A3B0W8J9"/>
<keyword evidence="5" id="KW-0597">Phosphoprotein</keyword>
<dbReference type="CDD" id="cd00371">
    <property type="entry name" value="HMA"/>
    <property type="match status" value="1"/>
</dbReference>
<dbReference type="InterPro" id="IPR001757">
    <property type="entry name" value="P_typ_ATPase"/>
</dbReference>
<evidence type="ECO:0000256" key="8">
    <source>
        <dbReference type="ARBA" id="ARBA00022741"/>
    </source>
</evidence>
<dbReference type="Gene3D" id="3.40.1110.10">
    <property type="entry name" value="Calcium-transporting ATPase, cytoplasmic domain N"/>
    <property type="match status" value="1"/>
</dbReference>
<keyword evidence="7" id="KW-0479">Metal-binding</keyword>
<evidence type="ECO:0000256" key="11">
    <source>
        <dbReference type="ARBA" id="ARBA00022967"/>
    </source>
</evidence>
<comment type="subcellular location">
    <subcellularLocation>
        <location evidence="1">Cell membrane</location>
        <topology evidence="1">Multi-pass membrane protein</topology>
    </subcellularLocation>
</comment>
<dbReference type="GO" id="GO:0016887">
    <property type="term" value="F:ATP hydrolysis activity"/>
    <property type="evidence" value="ECO:0007669"/>
    <property type="project" value="InterPro"/>
</dbReference>
<dbReference type="InterPro" id="IPR027256">
    <property type="entry name" value="P-typ_ATPase_IB"/>
</dbReference>
<dbReference type="EMBL" id="UOFB01000205">
    <property type="protein sequence ID" value="VAW47532.1"/>
    <property type="molecule type" value="Genomic_DNA"/>
</dbReference>
<feature type="transmembrane region" description="Helical" evidence="15">
    <location>
        <begin position="209"/>
        <end position="230"/>
    </location>
</feature>
<dbReference type="PRINTS" id="PR00943">
    <property type="entry name" value="CUATPASE"/>
</dbReference>
<dbReference type="Pfam" id="PF00122">
    <property type="entry name" value="E1-E2_ATPase"/>
    <property type="match status" value="1"/>
</dbReference>
<feature type="transmembrane region" description="Helical" evidence="15">
    <location>
        <begin position="242"/>
        <end position="264"/>
    </location>
</feature>
<dbReference type="FunFam" id="2.70.150.10:FF:000002">
    <property type="entry name" value="Copper-transporting ATPase 1, putative"/>
    <property type="match status" value="1"/>
</dbReference>
<dbReference type="PANTHER" id="PTHR43520:SF5">
    <property type="entry name" value="CATION-TRANSPORTING P-TYPE ATPASE-RELATED"/>
    <property type="match status" value="1"/>
</dbReference>
<keyword evidence="3" id="KW-0813">Transport</keyword>
<dbReference type="SFLD" id="SFLDS00003">
    <property type="entry name" value="Haloacid_Dehalogenase"/>
    <property type="match status" value="1"/>
</dbReference>
<proteinExistence type="inferred from homology"/>
<dbReference type="PANTHER" id="PTHR43520">
    <property type="entry name" value="ATP7, ISOFORM B"/>
    <property type="match status" value="1"/>
</dbReference>
<dbReference type="GO" id="GO:0043682">
    <property type="term" value="F:P-type divalent copper transporter activity"/>
    <property type="evidence" value="ECO:0007669"/>
    <property type="project" value="TreeGrafter"/>
</dbReference>
<dbReference type="InterPro" id="IPR023214">
    <property type="entry name" value="HAD_sf"/>
</dbReference>
<evidence type="ECO:0000256" key="6">
    <source>
        <dbReference type="ARBA" id="ARBA00022692"/>
    </source>
</evidence>
<keyword evidence="9" id="KW-0067">ATP-binding</keyword>
<dbReference type="PROSITE" id="PS01229">
    <property type="entry name" value="COF_2"/>
    <property type="match status" value="1"/>
</dbReference>
<dbReference type="PROSITE" id="PS50846">
    <property type="entry name" value="HMA_2"/>
    <property type="match status" value="1"/>
</dbReference>
<evidence type="ECO:0000256" key="9">
    <source>
        <dbReference type="ARBA" id="ARBA00022840"/>
    </source>
</evidence>
<dbReference type="GO" id="GO:0005524">
    <property type="term" value="F:ATP binding"/>
    <property type="evidence" value="ECO:0007669"/>
    <property type="project" value="UniProtKB-KW"/>
</dbReference>
<dbReference type="PROSITE" id="PS00154">
    <property type="entry name" value="ATPASE_E1_E2"/>
    <property type="match status" value="1"/>
</dbReference>
<keyword evidence="12 15" id="KW-1133">Transmembrane helix</keyword>
<dbReference type="NCBIfam" id="TIGR01511">
    <property type="entry name" value="ATPase-IB1_Cu"/>
    <property type="match status" value="1"/>
</dbReference>
<keyword evidence="14 15" id="KW-0472">Membrane</keyword>
<dbReference type="InterPro" id="IPR006121">
    <property type="entry name" value="HMA_dom"/>
</dbReference>
<feature type="transmembrane region" description="Helical" evidence="15">
    <location>
        <begin position="774"/>
        <end position="794"/>
    </location>
</feature>
<dbReference type="SFLD" id="SFLDF00027">
    <property type="entry name" value="p-type_atpase"/>
    <property type="match status" value="1"/>
</dbReference>
<comment type="similarity">
    <text evidence="2">Belongs to the cation transport ATPase (P-type) (TC 3.A.3) family. Type IB subfamily.</text>
</comment>
<dbReference type="SUPFAM" id="SSF81653">
    <property type="entry name" value="Calcium ATPase, transduction domain A"/>
    <property type="match status" value="1"/>
</dbReference>
<sequence>MNLKDSCFHCGQAIPEGDLILKHINEEEHSFCCHGCASVCEVIYESGMESFYRRTPDGELFSPPPPPNKDIEFFDYDEVQSQYVTDLSDRREITLMSDAIHCAACVWLIEHTMAKVDGILLATVNFTNKRIKIRWNNSQLKLSGIIKKLNRIGYDATPYDASASEEASRKANRDLLYRLGFAGFAMMNVTWFSVALYTGASDDQEFKNYFYWLQLIIATVTMLYSGLPFFKGAWASIRAKTVGMDVSIALGLLTTYFYSLWVMVDAGGDGYVYFNTLIDFIFLLLIGRYFEAISKNKALDSTRRLMDLQPKVARQLVQKEEHIVPVRRLVKSDHVLVKPGEQFPVDGMIISGESMVNESMLTGESHDVEKNVGDHVSAGTINVDGTLTVSVEKILQETQLGHIVHMVEEAQGSKAPIQSVTDKIMPWFVSATLSLALASFVFWYLNANLEFAVMTATAVLIITCPCAFGLATPMAVAVATGVSARNGILVKNGTVLETLQSIQHFVFDKTGTLTKGKMKLVDYKFLPEQNEKQLLMEIASIEQLSEHSLGQAIAKNIQEILGISTKALKKVEGFKALSGKGVRGACDGAEFNIGTAKWLSELEVELSDDLLALAIERAKIAQTAIWIARQNKLVGVLFLEDEIRPEAAELIQRLKDKGKQVTLLSGDLQVVANCVAQQLGGMNVIAEVLPEDKNRVIRDLQEQGQKVAMIGDGVNDAPALVRADVGIALGSGTDVSMDSADIVLMNNELMAVDTAVELSARTLKTIKQNIISSFAYNIIMVPLAVAGTLTPLIAALTMPLSSLVVIGNAARIRRFFSKKAIQQRRRGAR</sequence>
<dbReference type="InterPro" id="IPR059000">
    <property type="entry name" value="ATPase_P-type_domA"/>
</dbReference>
<feature type="transmembrane region" description="Helical" evidence="15">
    <location>
        <begin position="175"/>
        <end position="197"/>
    </location>
</feature>
<evidence type="ECO:0000256" key="12">
    <source>
        <dbReference type="ARBA" id="ARBA00022989"/>
    </source>
</evidence>
<dbReference type="PRINTS" id="PR00119">
    <property type="entry name" value="CATATPASE"/>
</dbReference>
<evidence type="ECO:0000256" key="10">
    <source>
        <dbReference type="ARBA" id="ARBA00022842"/>
    </source>
</evidence>
<dbReference type="InterPro" id="IPR036412">
    <property type="entry name" value="HAD-like_sf"/>
</dbReference>
<evidence type="ECO:0000256" key="14">
    <source>
        <dbReference type="ARBA" id="ARBA00023136"/>
    </source>
</evidence>
<dbReference type="SFLD" id="SFLDG00002">
    <property type="entry name" value="C1.7:_P-type_atpase_like"/>
    <property type="match status" value="1"/>
</dbReference>